<evidence type="ECO:0000313" key="2">
    <source>
        <dbReference type="EMBL" id="CFX50837.1"/>
    </source>
</evidence>
<dbReference type="EMBL" id="CGIH01000026">
    <property type="protein sequence ID" value="CFX50837.1"/>
    <property type="molecule type" value="Genomic_DNA"/>
</dbReference>
<feature type="transmembrane region" description="Helical" evidence="1">
    <location>
        <begin position="136"/>
        <end position="157"/>
    </location>
</feature>
<feature type="transmembrane region" description="Helical" evidence="1">
    <location>
        <begin position="16"/>
        <end position="34"/>
    </location>
</feature>
<protein>
    <submittedName>
        <fullName evidence="2">Sporulation stage II, protein M</fullName>
    </submittedName>
</protein>
<dbReference type="RefSeq" id="WP_046496854.1">
    <property type="nucleotide sequence ID" value="NZ_CGIH01000026.1"/>
</dbReference>
<keyword evidence="1" id="KW-0812">Transmembrane</keyword>
<keyword evidence="3" id="KW-1185">Reference proteome</keyword>
<dbReference type="AlphaFoldDB" id="A0A0E3W354"/>
<dbReference type="InterPro" id="IPR014196">
    <property type="entry name" value="SpoIIM"/>
</dbReference>
<evidence type="ECO:0000313" key="3">
    <source>
        <dbReference type="Proteomes" id="UP000045545"/>
    </source>
</evidence>
<dbReference type="Proteomes" id="UP000045545">
    <property type="component" value="Unassembled WGS sequence"/>
</dbReference>
<dbReference type="InterPro" id="IPR002798">
    <property type="entry name" value="SpoIIM-like"/>
</dbReference>
<dbReference type="NCBIfam" id="TIGR02831">
    <property type="entry name" value="spo_II_M"/>
    <property type="match status" value="1"/>
</dbReference>
<evidence type="ECO:0000256" key="1">
    <source>
        <dbReference type="SAM" id="Phobius"/>
    </source>
</evidence>
<feature type="transmembrane region" description="Helical" evidence="1">
    <location>
        <begin position="169"/>
        <end position="190"/>
    </location>
</feature>
<gene>
    <name evidence="2" type="ORF">1349</name>
</gene>
<accession>A0A0E3W354</accession>
<sequence>MIVKSRIKKHISANQWQYLIITLLFTIGIIVGNYKVPALEGGVRNHLLDLINGYLLGNNQVDINGSKLLFLAFLNQAKTFMLIWFLGLTVIGMPLILAIVLLKGMALGFTVGFLVQEKAGVGVLISLLTILPQNLIYIPLLIVWSVVGIKFSIYIAVGRQVSGISLGRALLSYSFLLLMLLALVAIGAFIEGIFSPWLLRQFV</sequence>
<feature type="transmembrane region" description="Helical" evidence="1">
    <location>
        <begin position="81"/>
        <end position="102"/>
    </location>
</feature>
<dbReference type="OrthoDB" id="1707382at2"/>
<keyword evidence="1" id="KW-0472">Membrane</keyword>
<name>A0A0E3W354_9FIRM</name>
<dbReference type="STRING" id="690567.1349"/>
<proteinExistence type="predicted"/>
<reference evidence="2 3" key="1">
    <citation type="submission" date="2015-03" db="EMBL/GenBank/DDBJ databases">
        <authorList>
            <person name="Murphy D."/>
        </authorList>
    </citation>
    <scope>NUCLEOTIDE SEQUENCE [LARGE SCALE GENOMIC DNA]</scope>
    <source>
        <strain evidence="2 3">OL-4</strain>
    </source>
</reference>
<dbReference type="Pfam" id="PF01944">
    <property type="entry name" value="SpoIIM"/>
    <property type="match status" value="1"/>
</dbReference>
<dbReference type="PIRSF" id="PIRSF038973">
    <property type="entry name" value="SpoIIM"/>
    <property type="match status" value="1"/>
</dbReference>
<keyword evidence="1" id="KW-1133">Transmembrane helix</keyword>
<feature type="transmembrane region" description="Helical" evidence="1">
    <location>
        <begin position="109"/>
        <end position="130"/>
    </location>
</feature>
<organism evidence="2 3">
    <name type="scientific">Syntrophomonas zehnderi OL-4</name>
    <dbReference type="NCBI Taxonomy" id="690567"/>
    <lineage>
        <taxon>Bacteria</taxon>
        <taxon>Bacillati</taxon>
        <taxon>Bacillota</taxon>
        <taxon>Clostridia</taxon>
        <taxon>Eubacteriales</taxon>
        <taxon>Syntrophomonadaceae</taxon>
        <taxon>Syntrophomonas</taxon>
    </lineage>
</organism>